<dbReference type="Proteomes" id="UP000198480">
    <property type="component" value="Unassembled WGS sequence"/>
</dbReference>
<dbReference type="PANTHER" id="PTHR12526">
    <property type="entry name" value="GLYCOSYLTRANSFERASE"/>
    <property type="match status" value="1"/>
</dbReference>
<evidence type="ECO:0000313" key="2">
    <source>
        <dbReference type="Proteomes" id="UP000198480"/>
    </source>
</evidence>
<reference evidence="2" key="1">
    <citation type="submission" date="2017-06" db="EMBL/GenBank/DDBJ databases">
        <authorList>
            <person name="Varghese N."/>
            <person name="Submissions S."/>
        </authorList>
    </citation>
    <scope>NUCLEOTIDE SEQUENCE [LARGE SCALE GENOMIC DNA]</scope>
    <source>
        <strain evidence="2">5C</strain>
    </source>
</reference>
<dbReference type="SUPFAM" id="SSF53756">
    <property type="entry name" value="UDP-Glycosyltransferase/glycogen phosphorylase"/>
    <property type="match status" value="1"/>
</dbReference>
<dbReference type="RefSeq" id="WP_089238127.1">
    <property type="nucleotide sequence ID" value="NZ_FZOK01000003.1"/>
</dbReference>
<dbReference type="GO" id="GO:0016740">
    <property type="term" value="F:transferase activity"/>
    <property type="evidence" value="ECO:0007669"/>
    <property type="project" value="UniProtKB-KW"/>
</dbReference>
<dbReference type="PANTHER" id="PTHR12526:SF637">
    <property type="entry name" value="GLYCOSYLTRANSFERASE EPSF-RELATED"/>
    <property type="match status" value="1"/>
</dbReference>
<dbReference type="AlphaFoldDB" id="A0A239BJ43"/>
<sequence>MNVLHLQYGSSSSGNYTITLHELMLANGINSSVLSLFSNFIPKDPSIKWLGKIPNFKAGIDFKIQKYLNRKNHVEYGDFSYPIFGSDISNHVSVSSADVIYVHWILNGFLNLKSLSRLAELGKPMVFVLHDMWTFTGGCHHSFSCEKFTASCGNCPVLDGQKEKDRSYKLFKRKEKFFLNKPHLYFVAPSEWMLDRAKASNLLKGKDIRNIFNSVSEHIKEKKGRSGKFIPIGYSKRIIGFGANDLMSPYKGFTFLLEALQILNRTEGLEDCEVLVFGGNVPMNVTQAIPFKVNFTGFLTSEHDINEAFNSMDVFIIPSLADNLPTTVLESLKCGVPVVGFQTGGIPEIIDHLKNGYLVPKYDAQGLAEGILYCLNSKIRGYLKSEFASSTIIKGHKSLLSQILSKAL</sequence>
<accession>A0A239BJ43</accession>
<keyword evidence="2" id="KW-1185">Reference proteome</keyword>
<protein>
    <submittedName>
        <fullName evidence="1">Glycosyltransferase involved in cell wall bisynthesis</fullName>
    </submittedName>
</protein>
<dbReference type="OrthoDB" id="9768685at2"/>
<evidence type="ECO:0000313" key="1">
    <source>
        <dbReference type="EMBL" id="SNS07659.1"/>
    </source>
</evidence>
<dbReference type="EMBL" id="FZOK01000003">
    <property type="protein sequence ID" value="SNS07659.1"/>
    <property type="molecule type" value="Genomic_DNA"/>
</dbReference>
<dbReference type="Pfam" id="PF13692">
    <property type="entry name" value="Glyco_trans_1_4"/>
    <property type="match status" value="1"/>
</dbReference>
<name>A0A239BJ43_9BACT</name>
<gene>
    <name evidence="1" type="ORF">SAMN06295967_10315</name>
</gene>
<organism evidence="1 2">
    <name type="scientific">Belliella buryatensis</name>
    <dbReference type="NCBI Taxonomy" id="1500549"/>
    <lineage>
        <taxon>Bacteria</taxon>
        <taxon>Pseudomonadati</taxon>
        <taxon>Bacteroidota</taxon>
        <taxon>Cytophagia</taxon>
        <taxon>Cytophagales</taxon>
        <taxon>Cyclobacteriaceae</taxon>
        <taxon>Belliella</taxon>
    </lineage>
</organism>
<keyword evidence="1" id="KW-0808">Transferase</keyword>
<dbReference type="Gene3D" id="3.40.50.2000">
    <property type="entry name" value="Glycogen Phosphorylase B"/>
    <property type="match status" value="2"/>
</dbReference>
<proteinExistence type="predicted"/>